<evidence type="ECO:0000259" key="15">
    <source>
        <dbReference type="PROSITE" id="PS50158"/>
    </source>
</evidence>
<accession>A0A8J5FUY9</accession>
<dbReference type="SUPFAM" id="SSF52047">
    <property type="entry name" value="RNI-like"/>
    <property type="match status" value="2"/>
</dbReference>
<evidence type="ECO:0000256" key="4">
    <source>
        <dbReference type="ARBA" id="ARBA00022614"/>
    </source>
</evidence>
<feature type="chain" id="PRO_5035177320" description="CCHC-type domain-containing protein" evidence="14">
    <location>
        <begin position="18"/>
        <end position="1192"/>
    </location>
</feature>
<feature type="domain" description="CCHC-type" evidence="15">
    <location>
        <begin position="1015"/>
        <end position="1029"/>
    </location>
</feature>
<keyword evidence="6 14" id="KW-0732">Signal</keyword>
<dbReference type="Pfam" id="PF00560">
    <property type="entry name" value="LRR_1"/>
    <property type="match status" value="3"/>
</dbReference>
<comment type="similarity">
    <text evidence="2">Belongs to the RLP family.</text>
</comment>
<comment type="subcellular location">
    <subcellularLocation>
        <location evidence="1">Cell membrane</location>
        <topology evidence="1">Single-pass type I membrane protein</topology>
    </subcellularLocation>
</comment>
<reference evidence="16 17" key="1">
    <citation type="submission" date="2020-08" db="EMBL/GenBank/DDBJ databases">
        <title>Plant Genome Project.</title>
        <authorList>
            <person name="Zhang R.-G."/>
        </authorList>
    </citation>
    <scope>NUCLEOTIDE SEQUENCE [LARGE SCALE GENOMIC DNA]</scope>
    <source>
        <tissue evidence="16">Rhizome</tissue>
    </source>
</reference>
<dbReference type="InterPro" id="IPR036875">
    <property type="entry name" value="Znf_CCHC_sf"/>
</dbReference>
<keyword evidence="11" id="KW-0325">Glycoprotein</keyword>
<keyword evidence="4" id="KW-0433">Leucine-rich repeat</keyword>
<keyword evidence="7" id="KW-0677">Repeat</keyword>
<dbReference type="InterPro" id="IPR054722">
    <property type="entry name" value="PolX-like_BBD"/>
</dbReference>
<comment type="caution">
    <text evidence="16">The sequence shown here is derived from an EMBL/GenBank/DDBJ whole genome shotgun (WGS) entry which is preliminary data.</text>
</comment>
<keyword evidence="12" id="KW-0479">Metal-binding</keyword>
<dbReference type="InterPro" id="IPR001878">
    <property type="entry name" value="Znf_CCHC"/>
</dbReference>
<evidence type="ECO:0000256" key="2">
    <source>
        <dbReference type="ARBA" id="ARBA00009592"/>
    </source>
</evidence>
<dbReference type="EMBL" id="JACMSC010000013">
    <property type="protein sequence ID" value="KAG6494319.1"/>
    <property type="molecule type" value="Genomic_DNA"/>
</dbReference>
<dbReference type="Pfam" id="PF13855">
    <property type="entry name" value="LRR_8"/>
    <property type="match status" value="1"/>
</dbReference>
<dbReference type="PROSITE" id="PS50158">
    <property type="entry name" value="ZF_CCHC"/>
    <property type="match status" value="1"/>
</dbReference>
<dbReference type="SMART" id="SM00343">
    <property type="entry name" value="ZnF_C2HC"/>
    <property type="match status" value="1"/>
</dbReference>
<evidence type="ECO:0000256" key="9">
    <source>
        <dbReference type="ARBA" id="ARBA00023136"/>
    </source>
</evidence>
<dbReference type="InterPro" id="IPR001611">
    <property type="entry name" value="Leu-rich_rpt"/>
</dbReference>
<keyword evidence="10" id="KW-0675">Receptor</keyword>
<dbReference type="SUPFAM" id="SSF57756">
    <property type="entry name" value="Retrovirus zinc finger-like domains"/>
    <property type="match status" value="1"/>
</dbReference>
<dbReference type="Pfam" id="PF23598">
    <property type="entry name" value="LRR_14"/>
    <property type="match status" value="1"/>
</dbReference>
<dbReference type="GO" id="GO:0008270">
    <property type="term" value="F:zinc ion binding"/>
    <property type="evidence" value="ECO:0007669"/>
    <property type="project" value="UniProtKB-KW"/>
</dbReference>
<name>A0A8J5FUY9_ZINOF</name>
<dbReference type="InterPro" id="IPR046956">
    <property type="entry name" value="RLP23-like"/>
</dbReference>
<dbReference type="Gene3D" id="3.80.10.10">
    <property type="entry name" value="Ribonuclease Inhibitor"/>
    <property type="match status" value="4"/>
</dbReference>
<evidence type="ECO:0000256" key="8">
    <source>
        <dbReference type="ARBA" id="ARBA00022989"/>
    </source>
</evidence>
<feature type="region of interest" description="Disordered" evidence="13">
    <location>
        <begin position="968"/>
        <end position="1007"/>
    </location>
</feature>
<keyword evidence="3" id="KW-1003">Cell membrane</keyword>
<evidence type="ECO:0000256" key="5">
    <source>
        <dbReference type="ARBA" id="ARBA00022692"/>
    </source>
</evidence>
<dbReference type="Pfam" id="PF22936">
    <property type="entry name" value="Pol_BBD"/>
    <property type="match status" value="1"/>
</dbReference>
<keyword evidence="17" id="KW-1185">Reference proteome</keyword>
<evidence type="ECO:0000256" key="10">
    <source>
        <dbReference type="ARBA" id="ARBA00023170"/>
    </source>
</evidence>
<dbReference type="InterPro" id="IPR013210">
    <property type="entry name" value="LRR_N_plant-typ"/>
</dbReference>
<evidence type="ECO:0000313" key="17">
    <source>
        <dbReference type="Proteomes" id="UP000734854"/>
    </source>
</evidence>
<evidence type="ECO:0000313" key="16">
    <source>
        <dbReference type="EMBL" id="KAG6494319.1"/>
    </source>
</evidence>
<evidence type="ECO:0000256" key="1">
    <source>
        <dbReference type="ARBA" id="ARBA00004251"/>
    </source>
</evidence>
<dbReference type="AlphaFoldDB" id="A0A8J5FUY9"/>
<evidence type="ECO:0000256" key="7">
    <source>
        <dbReference type="ARBA" id="ARBA00022737"/>
    </source>
</evidence>
<dbReference type="GO" id="GO:0003676">
    <property type="term" value="F:nucleic acid binding"/>
    <property type="evidence" value="ECO:0007669"/>
    <property type="project" value="InterPro"/>
</dbReference>
<keyword evidence="12" id="KW-0863">Zinc-finger</keyword>
<dbReference type="GO" id="GO:0005886">
    <property type="term" value="C:plasma membrane"/>
    <property type="evidence" value="ECO:0007669"/>
    <property type="project" value="UniProtKB-SubCell"/>
</dbReference>
<dbReference type="Pfam" id="PF14223">
    <property type="entry name" value="Retrotran_gag_2"/>
    <property type="match status" value="1"/>
</dbReference>
<evidence type="ECO:0000256" key="3">
    <source>
        <dbReference type="ARBA" id="ARBA00022475"/>
    </source>
</evidence>
<keyword evidence="8" id="KW-1133">Transmembrane helix</keyword>
<organism evidence="16 17">
    <name type="scientific">Zingiber officinale</name>
    <name type="common">Ginger</name>
    <name type="synonym">Amomum zingiber</name>
    <dbReference type="NCBI Taxonomy" id="94328"/>
    <lineage>
        <taxon>Eukaryota</taxon>
        <taxon>Viridiplantae</taxon>
        <taxon>Streptophyta</taxon>
        <taxon>Embryophyta</taxon>
        <taxon>Tracheophyta</taxon>
        <taxon>Spermatophyta</taxon>
        <taxon>Magnoliopsida</taxon>
        <taxon>Liliopsida</taxon>
        <taxon>Zingiberales</taxon>
        <taxon>Zingiberaceae</taxon>
        <taxon>Zingiber</taxon>
    </lineage>
</organism>
<dbReference type="InterPro" id="IPR003591">
    <property type="entry name" value="Leu-rich_rpt_typical-subtyp"/>
</dbReference>
<dbReference type="FunFam" id="3.80.10.10:FF:000213">
    <property type="entry name" value="Tyrosine-sulfated glycopeptide receptor 1"/>
    <property type="match status" value="1"/>
</dbReference>
<keyword evidence="12" id="KW-0862">Zinc</keyword>
<feature type="compositionally biased region" description="Basic residues" evidence="13">
    <location>
        <begin position="998"/>
        <end position="1007"/>
    </location>
</feature>
<dbReference type="PANTHER" id="PTHR48063:SF90">
    <property type="entry name" value="OS11G0565920 PROTEIN"/>
    <property type="match status" value="1"/>
</dbReference>
<dbReference type="Pfam" id="PF00098">
    <property type="entry name" value="zf-CCHC"/>
    <property type="match status" value="1"/>
</dbReference>
<proteinExistence type="inferred from homology"/>
<keyword evidence="9" id="KW-0472">Membrane</keyword>
<gene>
    <name evidence="16" type="ORF">ZIOFF_049343</name>
</gene>
<dbReference type="InterPro" id="IPR055414">
    <property type="entry name" value="LRR_R13L4/SHOC2-like"/>
</dbReference>
<dbReference type="SMART" id="SM00369">
    <property type="entry name" value="LRR_TYP"/>
    <property type="match status" value="7"/>
</dbReference>
<dbReference type="InterPro" id="IPR032675">
    <property type="entry name" value="LRR_dom_sf"/>
</dbReference>
<dbReference type="PROSITE" id="PS51450">
    <property type="entry name" value="LRR"/>
    <property type="match status" value="1"/>
</dbReference>
<evidence type="ECO:0000256" key="11">
    <source>
        <dbReference type="ARBA" id="ARBA00023180"/>
    </source>
</evidence>
<evidence type="ECO:0000256" key="6">
    <source>
        <dbReference type="ARBA" id="ARBA00022729"/>
    </source>
</evidence>
<protein>
    <recommendedName>
        <fullName evidence="15">CCHC-type domain-containing protein</fullName>
    </recommendedName>
</protein>
<dbReference type="PANTHER" id="PTHR48063">
    <property type="entry name" value="LRR RECEPTOR-LIKE KINASE"/>
    <property type="match status" value="1"/>
</dbReference>
<evidence type="ECO:0000256" key="12">
    <source>
        <dbReference type="PROSITE-ProRule" id="PRU00047"/>
    </source>
</evidence>
<evidence type="ECO:0000256" key="14">
    <source>
        <dbReference type="SAM" id="SignalP"/>
    </source>
</evidence>
<dbReference type="Gene3D" id="4.10.60.10">
    <property type="entry name" value="Zinc finger, CCHC-type"/>
    <property type="match status" value="1"/>
</dbReference>
<dbReference type="Pfam" id="PF08263">
    <property type="entry name" value="LRRNT_2"/>
    <property type="match status" value="2"/>
</dbReference>
<feature type="compositionally biased region" description="Basic and acidic residues" evidence="13">
    <location>
        <begin position="976"/>
        <end position="989"/>
    </location>
</feature>
<dbReference type="FunFam" id="3.80.10.10:FF:000041">
    <property type="entry name" value="LRR receptor-like serine/threonine-protein kinase ERECTA"/>
    <property type="match status" value="1"/>
</dbReference>
<dbReference type="Proteomes" id="UP000734854">
    <property type="component" value="Unassembled WGS sequence"/>
</dbReference>
<feature type="signal peptide" evidence="14">
    <location>
        <begin position="1"/>
        <end position="17"/>
    </location>
</feature>
<evidence type="ECO:0000256" key="13">
    <source>
        <dbReference type="SAM" id="MobiDB-lite"/>
    </source>
</evidence>
<keyword evidence="5" id="KW-0812">Transmembrane</keyword>
<sequence length="1192" mass="133401">MLCWLIMMAFFLVEVAGVEGRVSSEGCLPRERDALLLYKAAIEDPSDRLSSWQEVQGDDCCAWTGVVCYNRTGSVRVAELNLQNPIGGQLNWWEYSLRGELLHPSLLSLTHLQSLNLSFNDFEATQIPPLVGSLHKLRYLDLSESNFSGNIPLHLGNLTDLRYLDLKSYYFPIVSQSLDWLSGLSSLIYLDMSYLDLSAASHNWISAVNMLPSLQHLYLFDCKINNIPLSLSFHLNLSTSLVDLNLGFNNFNSSFPNWFWNLTSLSSLQLSECEIRGMLPIEIGNLISLTHFNLSLNLLSGPLPDTLWKLKHLKFLDLNHNLLGNSLPMGIMNLSSLSTLHLNNCSLSGPIPSELGNLTTLNRLSLESNLLSGLIPHDIGKLVDLEYLDLSINSFEGDITEFHLSNLTKLKALLLSENPFLTIAIDHDWTPLFQLELISLGPWHLPSSLQNCSRLLIVDFGDNKFSGNIPSWIGQSWQRLRILRLSSNMFNGNIDSQLVYLTDLQIIDFANNKLSGTIPHSFGNFSTMISSSVELLPSFDVPMEILEAVETCSGSESITLVTKGDQLTFSSILYLVKSIDLSNNELTYEIPEELGYLVGLHTLNLSRNYFKGKIPDSISKMSSLETLDLSFNNLSGVIPQGLSQLNALSHLNLSYNNLSGNIPSGNQLQTLDDVSIYIAGVVEARVSSKGCLQRERDALLLFKAAVEDPSGRLSSWRAQVDCCAWTDVVCHNTTGIVRVAELNLQNPNANQDDNLWETALRVQFVFSTIGIRAERSGIVLGGVILNREEVYIVQGGVKKLNNKNYNTWTTCMESYLQGQDLWEVVGGSEVMQPAEDANDILRKWRIKAGKAMFALKITIEEEMLEHIRDAKTPKEVWDTFATLFSKKNDARLQLLENELLAIGQRDKTIAQYFHKVKSICREISELDPEAPIGETRIKRIIIHGQEAMAKQMGEVSLKGEKEALYTNKSKGSFKRHAGDGSKKDGDKVKNYQGNEGHHPRRAPQNHANNRKFIGKCYNCGKVGHMAKDCWAKKKFVQSNTATSNPKENSEDDWDAEALFAAEENEVAFTTMSDKINYKNDWIVDSGCSNHMTSDKEKLQNLSDYKGARMVVTANNSRLPISHIGMKKNLLSVSQLTSSGHYVLFSPEDVKVYQNLKISETPIMEGQRLESVYVMSAESAYIDKTRKSETSDI</sequence>